<evidence type="ECO:0000259" key="4">
    <source>
        <dbReference type="PROSITE" id="PS51650"/>
    </source>
</evidence>
<dbReference type="Gene3D" id="2.60.40.150">
    <property type="entry name" value="C2 domain"/>
    <property type="match status" value="1"/>
</dbReference>
<dbReference type="GO" id="GO:0005737">
    <property type="term" value="C:cytoplasm"/>
    <property type="evidence" value="ECO:0007669"/>
    <property type="project" value="TreeGrafter"/>
</dbReference>
<feature type="compositionally biased region" description="Polar residues" evidence="3">
    <location>
        <begin position="2055"/>
        <end position="2073"/>
    </location>
</feature>
<feature type="compositionally biased region" description="Polar residues" evidence="3">
    <location>
        <begin position="1970"/>
        <end position="1987"/>
    </location>
</feature>
<dbReference type="InterPro" id="IPR035892">
    <property type="entry name" value="C2_domain_sf"/>
</dbReference>
<dbReference type="InterPro" id="IPR027007">
    <property type="entry name" value="C2_DOCK-type_domain"/>
</dbReference>
<sequence>MMIWSPVTDDVKWRRVICKFNDPSLPKSLSVSLGDWVYVDQISKVDDKPDSSQWYYGFKCGGSKMCGIFPVSCTEKSADVEFPELFAEIMSFLPMAQQVFTVGDRRVFQKASIYLQEMAICQSKSNLSFSTSESKLHKCGALEFLSLCERYIGFPLQIRMPNPLSFVSVHLYDKYLQNEKVSKERERPKRDLFNISVEFDRCPPATMTLYLASQSIRLPESNTIGSGSDQDTHLINLPNHLIEYLRGNDDGAALSSVSPANLQFSDFCRISENVIIDGFRSDHNTSVIFPELKPFSPSDTRILLVIMVDKVGSTATKRGRNVSTDVQLSVGDGDRLRRPLAVGCVDITKDILSTLLPFHTPSRSFDRQSRKSFTSARIVSLRSSFESSHADVLVKLANETRSSVWDLIPSSGVVKSVDGVTGASILPPSYPSSQSTNSGSEISEELEVEIKDIKMIELQPYHLIKRSYPGSLISRPYGVIEGNFSSTETIRNDFFVTLKSAVFDKASSRKEYNVEVEVSLRDPQGRPFPWIEGAGETHYVSSISASRSQPRWNELIRIAIPWSMDYPSLTSPDDRFSRLTNIMDNSIGTEDHIEPTVSSSSSQRSSGDSGIFARKTPTSAHLRFVVRHRSTISEPRDKVLGVAYLQLGMADEQIFLKDGDYSLFIHKMDEQEISECKYLQKESIAFVGVGSINSSGSSGGNKSSGLGSKAENGFSGHGSVAASLLNSMANSFTGRGSKQPDTLNITTLLCSNQYTTDEHLAKVLSWRENMEDVVFCLKLLITHAEKESELKKFRIQLIDALLQILSSDDTADSNVHMQELNRFTAALLARIYRELHNNVAASELLNKYLESPIFTYSTLHLNYLQVFIDLLSRCLPPQANSSIAQISDGGNIDVSKICTTFFWAFKIIAKSREIEMKKLSYENPAQALKAEQEFVNTVDKFFEIVLKVAAVGVDQLLKSHIFKHISEVIDPLARAYPRSSLTDYLERLVQLTIQCPNLPNHNILSGCLRSVLMEDTACRRILVPPIITNIKRLFSTNLDITLEPCRSETNSMMSYFCNILTLFMERFVETVNVSHHSCSDSTPAEFHELFVKQGLLRWVMREYGRILIALQRTASSAQNSRPASSELTPTSGQVLLASQSPAKARFLYLQPVLGCLASFFTSILQQLHPSDWKVLLTPRSQPRLNCICTTCVGLELTDTVDFLHELFFIFLLSHSWPAYPGLHGNGRLFKYHNFPTHLVTPLSAESNREQPWVEMLALQSTVELRTIRVIFEECLQPFFMCNTPGRLDPSHFKSRLLIKSLQRCLGSFITTQPHLWLEELPTVTMVATAPRLPNGCLGDLRVLAGKLLEELWQAVGQPYQSQYMEFFIPTVMNVSTEPVSELRKICVKLLVDMLRVNPLAAEPFLIREVDRVMNWALPEFSTEMLALLMAEVPEGAVENLSRRTSFGLRRGAPVRLSPSNLVLTAEKSKIRILSDLIKQINYLWEYSEVITRRSKLSGMLAINNLRTYYDSIKRKDMTIRYLFKLEELHEQSENDIERGYTLERISGQYNWSSNPVDISEVSDRYAQLGSVSSSTLKEALLLDALKYLKEGGDWKRAIEVCDQLIVFYRDVTANLASLSKILTEQSQLYTKFVSGDTRNQCCYKYYALHFTTRPDSPGFIGNTVVYRTLSQLNEVKMTLCEQFPEYHVETNNPQPLTSTETQITNDVPTIRLVGNLHPVPEMPPNWATGEAAANLSPHIKAYYGWNQVRQFTRTYHFKPSRSADGKEMPVVEEVRYTLSDKLPNIVSFMPVEEITTRTLSKVEYAINTVQDMSRSLCANIADITSSPNPGSLLSNFVGKLSTSIHSPVSGGLTALLTSVNLVDDSLDEKQSEQLSDAVFHLLEVQAEGLMLCRNFEASSESAGSIANLLSTMIEQYNALIHEMSMKFGISVSKLKEKMELASPIRTVVTPAGGSAPSLYQADRVYRRATQVPNSAQQQLRPQGSFPQDLSFFSDDENLSSPLSPPPDQRKVSTISLIPQTPPPLPERPDLPSLNSGDASTSSSRSFSFSGTLSTATSTSRFKLPPTNSTATLTPSRRPPCPLPPEPDFNPLAVTPTVSSNSGDDIPPPLPKKPPKPPSRASVFPVT</sequence>
<dbReference type="GO" id="GO:0031267">
    <property type="term" value="F:small GTPase binding"/>
    <property type="evidence" value="ECO:0007669"/>
    <property type="project" value="TreeGrafter"/>
</dbReference>
<feature type="compositionally biased region" description="Low complexity" evidence="3">
    <location>
        <begin position="598"/>
        <end position="609"/>
    </location>
</feature>
<protein>
    <recommendedName>
        <fullName evidence="8">Dedicator of cytokinesis protein 1</fullName>
    </recommendedName>
</protein>
<feature type="compositionally biased region" description="Low complexity" evidence="3">
    <location>
        <begin position="2030"/>
        <end position="2054"/>
    </location>
</feature>
<evidence type="ECO:0008006" key="8">
    <source>
        <dbReference type="Google" id="ProtNLM"/>
    </source>
</evidence>
<reference evidence="6 7" key="1">
    <citation type="submission" date="2019-07" db="EMBL/GenBank/DDBJ databases">
        <authorList>
            <person name="Jastrzebski P J."/>
            <person name="Paukszto L."/>
            <person name="Jastrzebski P J."/>
        </authorList>
    </citation>
    <scope>NUCLEOTIDE SEQUENCE [LARGE SCALE GENOMIC DNA]</scope>
    <source>
        <strain evidence="6 7">WMS-il1</strain>
    </source>
</reference>
<proteinExistence type="inferred from homology"/>
<feature type="compositionally biased region" description="Pro residues" evidence="3">
    <location>
        <begin position="2076"/>
        <end position="2087"/>
    </location>
</feature>
<evidence type="ECO:0000256" key="2">
    <source>
        <dbReference type="PROSITE-ProRule" id="PRU00983"/>
    </source>
</evidence>
<feature type="region of interest" description="Disordered" evidence="3">
    <location>
        <begin position="588"/>
        <end position="613"/>
    </location>
</feature>
<dbReference type="PROSITE" id="PS51650">
    <property type="entry name" value="C2_DOCK"/>
    <property type="match status" value="1"/>
</dbReference>
<evidence type="ECO:0000313" key="6">
    <source>
        <dbReference type="EMBL" id="VUZ48675.1"/>
    </source>
</evidence>
<evidence type="ECO:0000256" key="3">
    <source>
        <dbReference type="SAM" id="MobiDB-lite"/>
    </source>
</evidence>
<feature type="domain" description="C2 DOCK-type" evidence="4">
    <location>
        <begin position="491"/>
        <end position="750"/>
    </location>
</feature>
<dbReference type="InterPro" id="IPR043161">
    <property type="entry name" value="DOCK_C_lobe_A"/>
</dbReference>
<comment type="similarity">
    <text evidence="2">Belongs to the DOCK family.</text>
</comment>
<dbReference type="InterPro" id="IPR026791">
    <property type="entry name" value="DOCK"/>
</dbReference>
<keyword evidence="7" id="KW-1185">Reference proteome</keyword>
<dbReference type="EMBL" id="CABIJS010000310">
    <property type="protein sequence ID" value="VUZ48675.1"/>
    <property type="molecule type" value="Genomic_DNA"/>
</dbReference>
<dbReference type="GO" id="GO:0007264">
    <property type="term" value="P:small GTPase-mediated signal transduction"/>
    <property type="evidence" value="ECO:0007669"/>
    <property type="project" value="InterPro"/>
</dbReference>
<name>A0A564YN44_HYMDI</name>
<dbReference type="GO" id="GO:0005085">
    <property type="term" value="F:guanyl-nucleotide exchange factor activity"/>
    <property type="evidence" value="ECO:0007669"/>
    <property type="project" value="InterPro"/>
</dbReference>
<dbReference type="Proteomes" id="UP000321570">
    <property type="component" value="Unassembled WGS sequence"/>
</dbReference>
<dbReference type="Gene3D" id="1.25.40.410">
    <property type="match status" value="1"/>
</dbReference>
<dbReference type="InterPro" id="IPR016024">
    <property type="entry name" value="ARM-type_fold"/>
</dbReference>
<dbReference type="PROSITE" id="PS51651">
    <property type="entry name" value="DOCKER"/>
    <property type="match status" value="1"/>
</dbReference>
<evidence type="ECO:0000259" key="5">
    <source>
        <dbReference type="PROSITE" id="PS51651"/>
    </source>
</evidence>
<accession>A0A564YN44</accession>
<keyword evidence="1" id="KW-0597">Phosphoprotein</keyword>
<dbReference type="InterPro" id="IPR027357">
    <property type="entry name" value="DOCKER_dom"/>
</dbReference>
<evidence type="ECO:0000256" key="1">
    <source>
        <dbReference type="ARBA" id="ARBA00022553"/>
    </source>
</evidence>
<dbReference type="GO" id="GO:0005886">
    <property type="term" value="C:plasma membrane"/>
    <property type="evidence" value="ECO:0007669"/>
    <property type="project" value="TreeGrafter"/>
</dbReference>
<dbReference type="PANTHER" id="PTHR45653:SF10">
    <property type="entry name" value="MYOBLAST CITY, ISOFORM B"/>
    <property type="match status" value="1"/>
</dbReference>
<dbReference type="PANTHER" id="PTHR45653">
    <property type="entry name" value="DEDICATOR OF CYTOKINESIS"/>
    <property type="match status" value="1"/>
</dbReference>
<feature type="compositionally biased region" description="Pro residues" evidence="3">
    <location>
        <begin position="2105"/>
        <end position="2117"/>
    </location>
</feature>
<gene>
    <name evidence="6" type="ORF">WMSIL1_LOCUS8037</name>
</gene>
<organism evidence="6 7">
    <name type="scientific">Hymenolepis diminuta</name>
    <name type="common">Rat tapeworm</name>
    <dbReference type="NCBI Taxonomy" id="6216"/>
    <lineage>
        <taxon>Eukaryota</taxon>
        <taxon>Metazoa</taxon>
        <taxon>Spiralia</taxon>
        <taxon>Lophotrochozoa</taxon>
        <taxon>Platyhelminthes</taxon>
        <taxon>Cestoda</taxon>
        <taxon>Eucestoda</taxon>
        <taxon>Cyclophyllidea</taxon>
        <taxon>Hymenolepididae</taxon>
        <taxon>Hymenolepis</taxon>
    </lineage>
</organism>
<evidence type="ECO:0000313" key="7">
    <source>
        <dbReference type="Proteomes" id="UP000321570"/>
    </source>
</evidence>
<dbReference type="Pfam" id="PF14429">
    <property type="entry name" value="DOCK-C2"/>
    <property type="match status" value="2"/>
</dbReference>
<feature type="region of interest" description="Disordered" evidence="3">
    <location>
        <begin position="1969"/>
        <end position="2126"/>
    </location>
</feature>
<dbReference type="SUPFAM" id="SSF48371">
    <property type="entry name" value="ARM repeat"/>
    <property type="match status" value="1"/>
</dbReference>
<feature type="domain" description="DOCKER" evidence="5">
    <location>
        <begin position="1509"/>
        <end position="1932"/>
    </location>
</feature>